<dbReference type="EMBL" id="SBJO01000035">
    <property type="protein sequence ID" value="KAF9764151.1"/>
    <property type="molecule type" value="Genomic_DNA"/>
</dbReference>
<dbReference type="GO" id="GO:0001156">
    <property type="term" value="F:TFIIIC-class transcription factor complex binding"/>
    <property type="evidence" value="ECO:0007669"/>
    <property type="project" value="TreeGrafter"/>
</dbReference>
<dbReference type="GO" id="GO:0000126">
    <property type="term" value="C:transcription factor TFIIIB complex"/>
    <property type="evidence" value="ECO:0007669"/>
    <property type="project" value="TreeGrafter"/>
</dbReference>
<comment type="caution">
    <text evidence="2">The sequence shown here is derived from an EMBL/GenBank/DDBJ whole genome shotgun (WGS) entry which is preliminary data.</text>
</comment>
<dbReference type="PANTHER" id="PTHR22929">
    <property type="entry name" value="RNA POLYMERASE III TRANSCRIPTION INITIATION FACTOR B"/>
    <property type="match status" value="1"/>
</dbReference>
<dbReference type="InterPro" id="IPR039467">
    <property type="entry name" value="TFIIIB_B''_Myb"/>
</dbReference>
<dbReference type="PANTHER" id="PTHR22929:SF0">
    <property type="entry name" value="TRANSCRIPTION FACTOR TFIIIB COMPONENT B'' HOMOLOG"/>
    <property type="match status" value="1"/>
</dbReference>
<accession>A0A9P6H0A3</accession>
<dbReference type="OrthoDB" id="272624at2759"/>
<dbReference type="AlphaFoldDB" id="A0A9P6H0A3"/>
<feature type="domain" description="Transcription factor TFIIIB component B'' Myb" evidence="1">
    <location>
        <begin position="75"/>
        <end position="157"/>
    </location>
</feature>
<evidence type="ECO:0000259" key="1">
    <source>
        <dbReference type="Pfam" id="PF15963"/>
    </source>
</evidence>
<evidence type="ECO:0000313" key="2">
    <source>
        <dbReference type="EMBL" id="KAF9764151.1"/>
    </source>
</evidence>
<dbReference type="Proteomes" id="UP000740883">
    <property type="component" value="Unassembled WGS sequence"/>
</dbReference>
<dbReference type="InterPro" id="IPR009057">
    <property type="entry name" value="Homeodomain-like_sf"/>
</dbReference>
<proteinExistence type="predicted"/>
<name>A0A9P6H0A3_9MICR</name>
<sequence>MDKKLSYYIDNSNFTSTQVEKKIVKNVKLASSKQNNLVKIVNGEIVIDDGDMFINNHAEEDMEIVEDDKIVTSGTYGKKRCSGRWNKVETGYFYEALSLCGLEFTLISNLFEDKNRRACKLKYLSETKKNQKKIDEALKNSLPFDRTKYNKLKERISTGR</sequence>
<evidence type="ECO:0000313" key="3">
    <source>
        <dbReference type="Proteomes" id="UP000740883"/>
    </source>
</evidence>
<organism evidence="2 3">
    <name type="scientific">Nosema granulosis</name>
    <dbReference type="NCBI Taxonomy" id="83296"/>
    <lineage>
        <taxon>Eukaryota</taxon>
        <taxon>Fungi</taxon>
        <taxon>Fungi incertae sedis</taxon>
        <taxon>Microsporidia</taxon>
        <taxon>Nosematidae</taxon>
        <taxon>Nosema</taxon>
    </lineage>
</organism>
<gene>
    <name evidence="2" type="primary">bdp1</name>
    <name evidence="2" type="ORF">NGRA_0794</name>
</gene>
<dbReference type="SUPFAM" id="SSF46689">
    <property type="entry name" value="Homeodomain-like"/>
    <property type="match status" value="1"/>
</dbReference>
<keyword evidence="3" id="KW-1185">Reference proteome</keyword>
<protein>
    <submittedName>
        <fullName evidence="2">Transcription factor TFIIIB component B</fullName>
    </submittedName>
</protein>
<dbReference type="Pfam" id="PF15963">
    <property type="entry name" value="Myb_DNA-bind_7"/>
    <property type="match status" value="1"/>
</dbReference>
<dbReference type="GO" id="GO:0070898">
    <property type="term" value="P:RNA polymerase III preinitiation complex assembly"/>
    <property type="evidence" value="ECO:0007669"/>
    <property type="project" value="TreeGrafter"/>
</dbReference>
<reference evidence="2 3" key="1">
    <citation type="journal article" date="2020" name="Genome Biol. Evol.">
        <title>Comparative genomics of strictly vertically transmitted, feminizing microsporidia endosymbionts of amphipod crustaceans.</title>
        <authorList>
            <person name="Cormier A."/>
            <person name="Chebbi M.A."/>
            <person name="Giraud I."/>
            <person name="Wattier R."/>
            <person name="Teixeira M."/>
            <person name="Gilbert C."/>
            <person name="Rigaud T."/>
            <person name="Cordaux R."/>
        </authorList>
    </citation>
    <scope>NUCLEOTIDE SEQUENCE [LARGE SCALE GENOMIC DNA]</scope>
    <source>
        <strain evidence="2 3">Ou3-Ou53</strain>
    </source>
</reference>